<dbReference type="Pfam" id="PF08421">
    <property type="entry name" value="Methyltransf_13"/>
    <property type="match status" value="1"/>
</dbReference>
<keyword evidence="3" id="KW-0489">Methyltransferase</keyword>
<dbReference type="GO" id="GO:0008168">
    <property type="term" value="F:methyltransferase activity"/>
    <property type="evidence" value="ECO:0007669"/>
    <property type="project" value="UniProtKB-KW"/>
</dbReference>
<dbReference type="AlphaFoldDB" id="A0A2M6W1A1"/>
<feature type="domain" description="C-methyltransferase" evidence="2">
    <location>
        <begin position="247"/>
        <end position="325"/>
    </location>
</feature>
<dbReference type="PANTHER" id="PTHR43861">
    <property type="entry name" value="TRANS-ACONITATE 2-METHYLTRANSFERASE-RELATED"/>
    <property type="match status" value="1"/>
</dbReference>
<dbReference type="Gene3D" id="6.20.50.110">
    <property type="entry name" value="Methyltransferase, zinc-binding domain"/>
    <property type="match status" value="1"/>
</dbReference>
<dbReference type="GO" id="GO:0032259">
    <property type="term" value="P:methylation"/>
    <property type="evidence" value="ECO:0007669"/>
    <property type="project" value="UniProtKB-KW"/>
</dbReference>
<organism evidence="3 4">
    <name type="scientific">Candidatus Magasanikbacteria bacterium CG10_big_fil_rev_8_21_14_0_10_43_6</name>
    <dbReference type="NCBI Taxonomy" id="1974650"/>
    <lineage>
        <taxon>Bacteria</taxon>
        <taxon>Candidatus Magasanikiibacteriota</taxon>
    </lineage>
</organism>
<accession>A0A2M6W1A1</accession>
<comment type="caution">
    <text evidence="3">The sequence shown here is derived from an EMBL/GenBank/DDBJ whole genome shotgun (WGS) entry which is preliminary data.</text>
</comment>
<reference evidence="4" key="1">
    <citation type="submission" date="2017-09" db="EMBL/GenBank/DDBJ databases">
        <title>Depth-based differentiation of microbial function through sediment-hosted aquifers and enrichment of novel symbionts in the deep terrestrial subsurface.</title>
        <authorList>
            <person name="Probst A.J."/>
            <person name="Ladd B."/>
            <person name="Jarett J.K."/>
            <person name="Geller-Mcgrath D.E."/>
            <person name="Sieber C.M.K."/>
            <person name="Emerson J.B."/>
            <person name="Anantharaman K."/>
            <person name="Thomas B.C."/>
            <person name="Malmstrom R."/>
            <person name="Stieglmeier M."/>
            <person name="Klingl A."/>
            <person name="Woyke T."/>
            <person name="Ryan C.M."/>
            <person name="Banfield J.F."/>
        </authorList>
    </citation>
    <scope>NUCLEOTIDE SEQUENCE [LARGE SCALE GENOMIC DNA]</scope>
</reference>
<name>A0A2M6W1A1_9BACT</name>
<dbReference type="Pfam" id="PF13489">
    <property type="entry name" value="Methyltransf_23"/>
    <property type="match status" value="1"/>
</dbReference>
<dbReference type="Pfam" id="PF08484">
    <property type="entry name" value="Methyltransf_14"/>
    <property type="match status" value="1"/>
</dbReference>
<evidence type="ECO:0000259" key="1">
    <source>
        <dbReference type="Pfam" id="PF08421"/>
    </source>
</evidence>
<dbReference type="PANTHER" id="PTHR43861:SF5">
    <property type="entry name" value="BLL5978 PROTEIN"/>
    <property type="match status" value="1"/>
</dbReference>
<gene>
    <name evidence="3" type="ORF">COU33_02335</name>
</gene>
<evidence type="ECO:0000259" key="2">
    <source>
        <dbReference type="Pfam" id="PF08484"/>
    </source>
</evidence>
<feature type="domain" description="Methyltransferase putative zinc binding" evidence="1">
    <location>
        <begin position="8"/>
        <end position="69"/>
    </location>
</feature>
<evidence type="ECO:0000313" key="4">
    <source>
        <dbReference type="Proteomes" id="UP000229362"/>
    </source>
</evidence>
<dbReference type="InterPro" id="IPR013691">
    <property type="entry name" value="MeTrfase_14"/>
</dbReference>
<dbReference type="SUPFAM" id="SSF53335">
    <property type="entry name" value="S-adenosyl-L-methionine-dependent methyltransferases"/>
    <property type="match status" value="1"/>
</dbReference>
<dbReference type="Gene3D" id="3.40.50.150">
    <property type="entry name" value="Vaccinia Virus protein VP39"/>
    <property type="match status" value="1"/>
</dbReference>
<dbReference type="Gene3D" id="6.10.250.3100">
    <property type="match status" value="1"/>
</dbReference>
<dbReference type="EMBL" id="PFBZ01000102">
    <property type="protein sequence ID" value="PIT86579.1"/>
    <property type="molecule type" value="Genomic_DNA"/>
</dbReference>
<evidence type="ECO:0000313" key="3">
    <source>
        <dbReference type="EMBL" id="PIT86579.1"/>
    </source>
</evidence>
<proteinExistence type="predicted"/>
<feature type="non-terminal residue" evidence="3">
    <location>
        <position position="325"/>
    </location>
</feature>
<keyword evidence="3" id="KW-0808">Transferase</keyword>
<dbReference type="InterPro" id="IPR029063">
    <property type="entry name" value="SAM-dependent_MTases_sf"/>
</dbReference>
<sequence>MHKKNTHCRICLSETLVKVISLGTQALANSFLKKEDLDSEEHAFPLDVYWCETCHLAQLLDVVSKELMFSNYIYFSSGMPKLSDHFSNYAMDVMERFLEPNDFVVEIASNDGILLKFFKERGYRVLGIDPATNVVKIAEERGVPTMNDFFSEVLAKEIVKTHGKAKTIMANNVVAHIDDHHDLAKGIAALLSDDGVFVFEAPYLIDMFLELAYDTVYHEHLSFLAIRPLQVLFKKYGLEIFDVKLYPVQGSSIRVFVGKQGAHNVLPSVATFVQKEVSLGLDTREAYEILATRVAASKDQLVTLLQKLKQEGKTLAGYGAPAKGN</sequence>
<dbReference type="InterPro" id="IPR038576">
    <property type="entry name" value="Methyltransf_Zn-bd_dom_put_sf"/>
</dbReference>
<dbReference type="InterPro" id="IPR013630">
    <property type="entry name" value="Methyltransf_Zn-bd_dom_put"/>
</dbReference>
<dbReference type="Proteomes" id="UP000229362">
    <property type="component" value="Unassembled WGS sequence"/>
</dbReference>
<protein>
    <submittedName>
        <fullName evidence="3">SAM-dependent methyltransferase</fullName>
    </submittedName>
</protein>